<evidence type="ECO:0000256" key="2">
    <source>
        <dbReference type="ARBA" id="ARBA00001933"/>
    </source>
</evidence>
<evidence type="ECO:0000256" key="12">
    <source>
        <dbReference type="RuleBase" id="RU362012"/>
    </source>
</evidence>
<dbReference type="Pfam" id="PF00585">
    <property type="entry name" value="Thr_dehydrat_C"/>
    <property type="match status" value="1"/>
</dbReference>
<comment type="catalytic activity">
    <reaction evidence="1 12">
        <text>L-threonine = 2-oxobutanoate + NH4(+)</text>
        <dbReference type="Rhea" id="RHEA:22108"/>
        <dbReference type="ChEBI" id="CHEBI:16763"/>
        <dbReference type="ChEBI" id="CHEBI:28938"/>
        <dbReference type="ChEBI" id="CHEBI:57926"/>
        <dbReference type="EC" id="4.3.1.19"/>
    </reaction>
</comment>
<evidence type="ECO:0000256" key="11">
    <source>
        <dbReference type="ARBA" id="ARBA00025527"/>
    </source>
</evidence>
<dbReference type="InterPro" id="IPR011820">
    <property type="entry name" value="IlvA"/>
</dbReference>
<evidence type="ECO:0000259" key="13">
    <source>
        <dbReference type="PROSITE" id="PS51672"/>
    </source>
</evidence>
<evidence type="ECO:0000256" key="4">
    <source>
        <dbReference type="ARBA" id="ARBA00010869"/>
    </source>
</evidence>
<keyword evidence="6 12" id="KW-0028">Amino-acid biosynthesis</keyword>
<comment type="similarity">
    <text evidence="4 12">Belongs to the serine/threonine dehydratase family.</text>
</comment>
<protein>
    <recommendedName>
        <fullName evidence="12">L-threonine dehydratase</fullName>
        <ecNumber evidence="12">4.3.1.19</ecNumber>
    </recommendedName>
    <alternativeName>
        <fullName evidence="12">Threonine deaminase</fullName>
    </alternativeName>
</protein>
<dbReference type="PANTHER" id="PTHR48078:SF11">
    <property type="entry name" value="THREONINE DEHYDRATASE, MITOCHONDRIAL"/>
    <property type="match status" value="1"/>
</dbReference>
<keyword evidence="9 12" id="KW-0456">Lyase</keyword>
<dbReference type="Gene3D" id="3.40.50.1100">
    <property type="match status" value="2"/>
</dbReference>
<evidence type="ECO:0000256" key="7">
    <source>
        <dbReference type="ARBA" id="ARBA00022624"/>
    </source>
</evidence>
<dbReference type="Pfam" id="PF00291">
    <property type="entry name" value="PALP"/>
    <property type="match status" value="1"/>
</dbReference>
<accession>A0ABT8R5E4</accession>
<dbReference type="InterPro" id="IPR001926">
    <property type="entry name" value="TrpB-like_PALP"/>
</dbReference>
<dbReference type="InterPro" id="IPR050147">
    <property type="entry name" value="Ser/Thr_Dehydratase"/>
</dbReference>
<dbReference type="PANTHER" id="PTHR48078">
    <property type="entry name" value="THREONINE DEHYDRATASE, MITOCHONDRIAL-RELATED"/>
    <property type="match status" value="1"/>
</dbReference>
<organism evidence="14 15">
    <name type="scientific">Rhodocytophaga aerolata</name>
    <dbReference type="NCBI Taxonomy" id="455078"/>
    <lineage>
        <taxon>Bacteria</taxon>
        <taxon>Pseudomonadati</taxon>
        <taxon>Bacteroidota</taxon>
        <taxon>Cytophagia</taxon>
        <taxon>Cytophagales</taxon>
        <taxon>Rhodocytophagaceae</taxon>
        <taxon>Rhodocytophaga</taxon>
    </lineage>
</organism>
<comment type="subunit">
    <text evidence="5 12">Homotetramer.</text>
</comment>
<sequence>MTTSLTIDVERAHELLKKIVTHTPLQYNARLSDKYGASIYFKREDQQIVRSYKIRGAYCNIYSLDPAQREKGVVCASAGNHAQGFAYSCSLMKIKGFVFMPQVTPKQKIRRVQNFGGEWVTIELVGNTFDEAAHVASKFCLENNLTYVHPFDNLHTIAGQGTVGHEILEDMPDVEVVIVPVGGGGLISGVSAYLKDKNPAIQVIGVDPQGAPKMVEALKAGYPVNLDKIDNFIDGAAVKKAGDITFEFVKKYTTKVIAVAEGKVCTNMIELYQNEGLTIEPAGALSVAALDALQDQIRGKKVVCIISGGNNDIARYPEVIDRSLIYEGLKHYFIVEFAQKPGELLRFLQKVLGPNDDIIRFEYLKKTNKEFGPALVGIELSYKNDLEPLLERMREQNIVSKNITHDDVLRRYFV</sequence>
<dbReference type="InterPro" id="IPR045865">
    <property type="entry name" value="ACT-like_dom_sf"/>
</dbReference>
<dbReference type="NCBIfam" id="TIGR02079">
    <property type="entry name" value="THD1"/>
    <property type="match status" value="1"/>
</dbReference>
<evidence type="ECO:0000256" key="9">
    <source>
        <dbReference type="ARBA" id="ARBA00023239"/>
    </source>
</evidence>
<evidence type="ECO:0000256" key="1">
    <source>
        <dbReference type="ARBA" id="ARBA00001274"/>
    </source>
</evidence>
<dbReference type="PROSITE" id="PS00165">
    <property type="entry name" value="DEHYDRATASE_SER_THR"/>
    <property type="match status" value="1"/>
</dbReference>
<keyword evidence="8 12" id="KW-0663">Pyridoxal phosphate</keyword>
<comment type="pathway">
    <text evidence="3 12">Amino-acid biosynthesis; L-isoleucine biosynthesis; 2-oxobutanoate from L-threonine: step 1/1.</text>
</comment>
<evidence type="ECO:0000256" key="5">
    <source>
        <dbReference type="ARBA" id="ARBA00011881"/>
    </source>
</evidence>
<dbReference type="NCBIfam" id="NF006390">
    <property type="entry name" value="PRK08639.1"/>
    <property type="match status" value="1"/>
</dbReference>
<keyword evidence="10 12" id="KW-0100">Branched-chain amino acid biosynthesis</keyword>
<gene>
    <name evidence="12 14" type="primary">ilvA</name>
    <name evidence="14" type="ORF">Q0590_13700</name>
</gene>
<dbReference type="EC" id="4.3.1.19" evidence="12"/>
<evidence type="ECO:0000256" key="8">
    <source>
        <dbReference type="ARBA" id="ARBA00022898"/>
    </source>
</evidence>
<dbReference type="EMBL" id="JAUKPO010000006">
    <property type="protein sequence ID" value="MDO1447317.1"/>
    <property type="molecule type" value="Genomic_DNA"/>
</dbReference>
<keyword evidence="7 12" id="KW-0412">Isoleucine biosynthesis</keyword>
<proteinExistence type="inferred from homology"/>
<evidence type="ECO:0000256" key="10">
    <source>
        <dbReference type="ARBA" id="ARBA00023304"/>
    </source>
</evidence>
<comment type="cofactor">
    <cofactor evidence="2 12">
        <name>pyridoxal 5'-phosphate</name>
        <dbReference type="ChEBI" id="CHEBI:597326"/>
    </cofactor>
</comment>
<evidence type="ECO:0000256" key="6">
    <source>
        <dbReference type="ARBA" id="ARBA00022605"/>
    </source>
</evidence>
<comment type="function">
    <text evidence="11 12">Catalyzes the anaerobic formation of alpha-ketobutyrate and ammonia from threonine in a two-step reaction. The first step involved a dehydration of threonine and a production of enamine intermediates (aminocrotonate), which tautomerizes to its imine form (iminobutyrate). Both intermediates are unstable and short-lived. The second step is the nonenzymatic hydrolysis of the enamine/imine intermediates to form 2-ketobutyrate and free ammonia. In the low water environment of the cell, the second step is accelerated by RidA.</text>
</comment>
<dbReference type="InterPro" id="IPR001721">
    <property type="entry name" value="TD_ACT-like"/>
</dbReference>
<name>A0ABT8R5E4_9BACT</name>
<dbReference type="SUPFAM" id="SSF53686">
    <property type="entry name" value="Tryptophan synthase beta subunit-like PLP-dependent enzymes"/>
    <property type="match status" value="1"/>
</dbReference>
<reference evidence="14" key="1">
    <citation type="submission" date="2023-07" db="EMBL/GenBank/DDBJ databases">
        <title>The genome sequence of Rhodocytophaga aerolata KACC 12507.</title>
        <authorList>
            <person name="Zhang X."/>
        </authorList>
    </citation>
    <scope>NUCLEOTIDE SEQUENCE</scope>
    <source>
        <strain evidence="14">KACC 12507</strain>
    </source>
</reference>
<dbReference type="GO" id="GO:0004794">
    <property type="term" value="F:threonine deaminase activity"/>
    <property type="evidence" value="ECO:0007669"/>
    <property type="project" value="UniProtKB-EC"/>
</dbReference>
<dbReference type="InterPro" id="IPR000634">
    <property type="entry name" value="Ser/Thr_deHydtase_PyrdxlP-BS"/>
</dbReference>
<keyword evidence="15" id="KW-1185">Reference proteome</keyword>
<evidence type="ECO:0000313" key="15">
    <source>
        <dbReference type="Proteomes" id="UP001168528"/>
    </source>
</evidence>
<dbReference type="SUPFAM" id="SSF55021">
    <property type="entry name" value="ACT-like"/>
    <property type="match status" value="1"/>
</dbReference>
<dbReference type="PROSITE" id="PS51672">
    <property type="entry name" value="ACT_LIKE"/>
    <property type="match status" value="1"/>
</dbReference>
<feature type="domain" description="ACT-like" evidence="13">
    <location>
        <begin position="331"/>
        <end position="405"/>
    </location>
</feature>
<dbReference type="CDD" id="cd01562">
    <property type="entry name" value="Thr-dehyd"/>
    <property type="match status" value="1"/>
</dbReference>
<dbReference type="Proteomes" id="UP001168528">
    <property type="component" value="Unassembled WGS sequence"/>
</dbReference>
<dbReference type="RefSeq" id="WP_302038117.1">
    <property type="nucleotide sequence ID" value="NZ_JAUKPO010000006.1"/>
</dbReference>
<dbReference type="InterPro" id="IPR036052">
    <property type="entry name" value="TrpB-like_PALP_sf"/>
</dbReference>
<evidence type="ECO:0000313" key="14">
    <source>
        <dbReference type="EMBL" id="MDO1447317.1"/>
    </source>
</evidence>
<evidence type="ECO:0000256" key="3">
    <source>
        <dbReference type="ARBA" id="ARBA00004810"/>
    </source>
</evidence>
<comment type="caution">
    <text evidence="14">The sequence shown here is derived from an EMBL/GenBank/DDBJ whole genome shotgun (WGS) entry which is preliminary data.</text>
</comment>